<name>A0A2S4W3L7_9BASI</name>
<accession>A0A2S4W3L7</accession>
<sequence>MSTTPSTSSPKTNSQDDVKKRGEGTIPGMTIGPDGKPCKACSGFQAWTKQTKRQLGVYQSKRARTRKPTMEKVDSGSTSSGRTIVEEHADCPQILID</sequence>
<feature type="region of interest" description="Disordered" evidence="1">
    <location>
        <begin position="55"/>
        <end position="97"/>
    </location>
</feature>
<organism evidence="2 3">
    <name type="scientific">Puccinia striiformis</name>
    <dbReference type="NCBI Taxonomy" id="27350"/>
    <lineage>
        <taxon>Eukaryota</taxon>
        <taxon>Fungi</taxon>
        <taxon>Dikarya</taxon>
        <taxon>Basidiomycota</taxon>
        <taxon>Pucciniomycotina</taxon>
        <taxon>Pucciniomycetes</taxon>
        <taxon>Pucciniales</taxon>
        <taxon>Pucciniaceae</taxon>
        <taxon>Puccinia</taxon>
    </lineage>
</organism>
<dbReference type="EMBL" id="PKSL01000008">
    <property type="protein sequence ID" value="POW16361.1"/>
    <property type="molecule type" value="Genomic_DNA"/>
</dbReference>
<feature type="compositionally biased region" description="Low complexity" evidence="1">
    <location>
        <begin position="1"/>
        <end position="12"/>
    </location>
</feature>
<comment type="caution">
    <text evidence="2">The sequence shown here is derived from an EMBL/GenBank/DDBJ whole genome shotgun (WGS) entry which is preliminary data.</text>
</comment>
<feature type="region of interest" description="Disordered" evidence="1">
    <location>
        <begin position="1"/>
        <end position="37"/>
    </location>
</feature>
<evidence type="ECO:0000256" key="1">
    <source>
        <dbReference type="SAM" id="MobiDB-lite"/>
    </source>
</evidence>
<reference evidence="2" key="1">
    <citation type="submission" date="2017-12" db="EMBL/GenBank/DDBJ databases">
        <title>Gene loss provides genomic basis for host adaptation in cereal stripe rust fungi.</title>
        <authorList>
            <person name="Xia C."/>
        </authorList>
    </citation>
    <scope>NUCLEOTIDE SEQUENCE [LARGE SCALE GENOMIC DNA]</scope>
    <source>
        <strain evidence="2">93-210</strain>
    </source>
</reference>
<dbReference type="AlphaFoldDB" id="A0A2S4W3L7"/>
<proteinExistence type="predicted"/>
<protein>
    <submittedName>
        <fullName evidence="2">Uncharacterized protein</fullName>
    </submittedName>
</protein>
<evidence type="ECO:0000313" key="3">
    <source>
        <dbReference type="Proteomes" id="UP000239156"/>
    </source>
</evidence>
<dbReference type="Proteomes" id="UP000239156">
    <property type="component" value="Unassembled WGS sequence"/>
</dbReference>
<feature type="compositionally biased region" description="Basic and acidic residues" evidence="1">
    <location>
        <begin position="14"/>
        <end position="23"/>
    </location>
</feature>
<keyword evidence="3" id="KW-1185">Reference proteome</keyword>
<dbReference type="VEuPathDB" id="FungiDB:PSTT_01464"/>
<gene>
    <name evidence="2" type="ORF">PSTT_01464</name>
</gene>
<dbReference type="VEuPathDB" id="FungiDB:PSHT_11931"/>
<evidence type="ECO:0000313" key="2">
    <source>
        <dbReference type="EMBL" id="POW16361.1"/>
    </source>
</evidence>